<gene>
    <name evidence="8" type="ORF">TWF696_004391</name>
</gene>
<dbReference type="Pfam" id="PF08659">
    <property type="entry name" value="KR"/>
    <property type="match status" value="1"/>
</dbReference>
<dbReference type="GO" id="GO:0004312">
    <property type="term" value="F:fatty acid synthase activity"/>
    <property type="evidence" value="ECO:0007669"/>
    <property type="project" value="TreeGrafter"/>
</dbReference>
<keyword evidence="1" id="KW-0596">Phosphopantetheine</keyword>
<dbReference type="InterPro" id="IPR049900">
    <property type="entry name" value="PKS_mFAS_DH"/>
</dbReference>
<dbReference type="PROSITE" id="PS52019">
    <property type="entry name" value="PKS_MFAS_DH"/>
    <property type="match status" value="1"/>
</dbReference>
<dbReference type="Gene3D" id="3.10.129.110">
    <property type="entry name" value="Polyketide synthase dehydratase"/>
    <property type="match status" value="1"/>
</dbReference>
<dbReference type="InterPro" id="IPR036291">
    <property type="entry name" value="NAD(P)-bd_dom_sf"/>
</dbReference>
<evidence type="ECO:0000256" key="5">
    <source>
        <dbReference type="PROSITE-ProRule" id="PRU01363"/>
    </source>
</evidence>
<dbReference type="InterPro" id="IPR057326">
    <property type="entry name" value="KR_dom"/>
</dbReference>
<dbReference type="Pfam" id="PF00698">
    <property type="entry name" value="Acyl_transf_1"/>
    <property type="match status" value="1"/>
</dbReference>
<evidence type="ECO:0000256" key="4">
    <source>
        <dbReference type="ARBA" id="ARBA00023268"/>
    </source>
</evidence>
<dbReference type="GO" id="GO:0044550">
    <property type="term" value="P:secondary metabolite biosynthetic process"/>
    <property type="evidence" value="ECO:0007669"/>
    <property type="project" value="TreeGrafter"/>
</dbReference>
<protein>
    <recommendedName>
        <fullName evidence="10">Carrier domain-containing protein</fullName>
    </recommendedName>
</protein>
<dbReference type="SMART" id="SM00823">
    <property type="entry name" value="PKS_PP"/>
    <property type="match status" value="1"/>
</dbReference>
<keyword evidence="9" id="KW-1185">Reference proteome</keyword>
<feature type="domain" description="Carrier" evidence="6">
    <location>
        <begin position="1009"/>
        <end position="1084"/>
    </location>
</feature>
<dbReference type="InterPro" id="IPR009081">
    <property type="entry name" value="PP-bd_ACP"/>
</dbReference>
<dbReference type="SMART" id="SM00827">
    <property type="entry name" value="PKS_AT"/>
    <property type="match status" value="1"/>
</dbReference>
<name>A0AAV9V776_9PEZI</name>
<dbReference type="InterPro" id="IPR016036">
    <property type="entry name" value="Malonyl_transacylase_ACP-bd"/>
</dbReference>
<dbReference type="Gene3D" id="1.10.1200.10">
    <property type="entry name" value="ACP-like"/>
    <property type="match status" value="1"/>
</dbReference>
<dbReference type="SUPFAM" id="SSF47336">
    <property type="entry name" value="ACP-like"/>
    <property type="match status" value="1"/>
</dbReference>
<dbReference type="InterPro" id="IPR042104">
    <property type="entry name" value="PKS_dehydratase_sf"/>
</dbReference>
<dbReference type="Proteomes" id="UP001375240">
    <property type="component" value="Unassembled WGS sequence"/>
</dbReference>
<proteinExistence type="predicted"/>
<evidence type="ECO:0000256" key="3">
    <source>
        <dbReference type="ARBA" id="ARBA00022679"/>
    </source>
</evidence>
<keyword evidence="3" id="KW-0808">Transferase</keyword>
<dbReference type="PANTHER" id="PTHR43775">
    <property type="entry name" value="FATTY ACID SYNTHASE"/>
    <property type="match status" value="1"/>
</dbReference>
<dbReference type="InterPro" id="IPR036736">
    <property type="entry name" value="ACP-like_sf"/>
</dbReference>
<comment type="caution">
    <text evidence="5">Lacks conserved residue(s) required for the propagation of feature annotation.</text>
</comment>
<evidence type="ECO:0008006" key="10">
    <source>
        <dbReference type="Google" id="ProtNLM"/>
    </source>
</evidence>
<dbReference type="InterPro" id="IPR050091">
    <property type="entry name" value="PKS_NRPS_Biosynth_Enz"/>
</dbReference>
<sequence>MILVDLSYDDAAKELNERRSSITVAIHSSPSTCVLSGSVDAVNDVTQYLEGKGIRVRRVATDVAFHSPALDELVVPLRTLLTGNIKPMEPHIPLYSTSLADPRGRNPRGESYWIDNMVKPVLLTSAVKAALEDGFKVFLEVSSHPIVSHSITETIIDTGADDVVVFPTLRRNKPTKKSILLALGKLYCSGSALNFRDAFPGAWSRDVPATSWKHKPFWRKVETGPLQMRTTYDPNTHSLLGAKDHVVGSETTIWSTVLDGATRPFPGSHPLHGTEIVPAAVLLNTFLHTSTSNSLKNVILRVPVALNALRKLQVVKDRNRIRLCSRLQNTEDNENGDNSANSSWLTHTTSYVASGKCSTKQFDIASTKQKLKTTLKPSFATEYLASVGVPDMGFPWKVIEHFGDRDEMLSKVDTAPGIADGSLPWAKTSWAPALDAATSIASSIFYKEPVLRTPAQIDEVIVASGFPIPKTVYIHTTVAHGPWTVNVSVLNEQGQEVACFKSMRFSAVEGTPGVSGSMESLVHQISWVPAKLEEEAFHLRHVVFLSERTDRLVTYSRELRRRKISATVISNAAEISLETLPEGTIIAYIPCATDEGGQTLEQSSRFCETLLDIAKALINEQTTIKLWCITDGLFQAQNLALLSQAPLIGLSRVIASEHPEIWGGLVDTDDESFPLQAIKYVKSADAISVRDSVARLACLRPIPRAKIVPGRTERFVPKADGTYLITGGLGALGLEIAKWMVERGARRLVLVSRRRFPPRHKWGDDQQKDNAIIPTIQKLETDGASIHIVAADTSLPEGVKTLERALELLDLPRITGVVHAAGILEDQLVTETTRESFERVLAPKISGAMALHELFPPKTLEFMVLSSSCGQLLGFTGQASYASGNSFLDAFADFRRNHGDNIISFLWTSFNGLGMASSTGYINAELEAKGITSITRDEGFEAWEHATNFDINQAVVLRALPVDENGILAHPILNEIAPRRRAITVANDEPNKNQAPTPNLVKGAPDLKKQLQDVISECVAKTLRLPSAGEVDPSTALTEMGMDSVMTVSLRMHLQNSLKVKVPPTLIWGHPTVNHLVKWFEDKI</sequence>
<comment type="caution">
    <text evidence="8">The sequence shown here is derived from an EMBL/GenBank/DDBJ whole genome shotgun (WGS) entry which is preliminary data.</text>
</comment>
<accession>A0AAV9V776</accession>
<evidence type="ECO:0000259" key="7">
    <source>
        <dbReference type="PROSITE" id="PS52019"/>
    </source>
</evidence>
<dbReference type="SUPFAM" id="SSF51735">
    <property type="entry name" value="NAD(P)-binding Rossmann-fold domains"/>
    <property type="match status" value="2"/>
</dbReference>
<dbReference type="InterPro" id="IPR001227">
    <property type="entry name" value="Ac_transferase_dom_sf"/>
</dbReference>
<evidence type="ECO:0000259" key="6">
    <source>
        <dbReference type="PROSITE" id="PS50075"/>
    </source>
</evidence>
<feature type="domain" description="PKS/mFAS DH" evidence="7">
    <location>
        <begin position="237"/>
        <end position="514"/>
    </location>
</feature>
<dbReference type="GO" id="GO:0006633">
    <property type="term" value="P:fatty acid biosynthetic process"/>
    <property type="evidence" value="ECO:0007669"/>
    <property type="project" value="TreeGrafter"/>
</dbReference>
<dbReference type="AlphaFoldDB" id="A0AAV9V776"/>
<evidence type="ECO:0000256" key="1">
    <source>
        <dbReference type="ARBA" id="ARBA00022450"/>
    </source>
</evidence>
<feature type="region of interest" description="C-terminal hotdog fold" evidence="5">
    <location>
        <begin position="372"/>
        <end position="514"/>
    </location>
</feature>
<keyword evidence="2" id="KW-0597">Phosphoprotein</keyword>
<dbReference type="Gene3D" id="3.40.50.720">
    <property type="entry name" value="NAD(P)-binding Rossmann-like Domain"/>
    <property type="match status" value="1"/>
</dbReference>
<dbReference type="InterPro" id="IPR013968">
    <property type="entry name" value="PKS_KR"/>
</dbReference>
<evidence type="ECO:0000313" key="8">
    <source>
        <dbReference type="EMBL" id="KAK6355279.1"/>
    </source>
</evidence>
<evidence type="ECO:0000313" key="9">
    <source>
        <dbReference type="Proteomes" id="UP001375240"/>
    </source>
</evidence>
<dbReference type="Gene3D" id="3.30.70.3290">
    <property type="match status" value="1"/>
</dbReference>
<dbReference type="InterPro" id="IPR014043">
    <property type="entry name" value="Acyl_transferase_dom"/>
</dbReference>
<dbReference type="Gene3D" id="3.40.366.10">
    <property type="entry name" value="Malonyl-Coenzyme A Acyl Carrier Protein, domain 2"/>
    <property type="match status" value="1"/>
</dbReference>
<dbReference type="PANTHER" id="PTHR43775:SF22">
    <property type="entry name" value="SYNTHASE, PUTATIVE (JCVI)-RELATED"/>
    <property type="match status" value="1"/>
</dbReference>
<dbReference type="InterPro" id="IPR016035">
    <property type="entry name" value="Acyl_Trfase/lysoPLipase"/>
</dbReference>
<evidence type="ECO:0000256" key="2">
    <source>
        <dbReference type="ARBA" id="ARBA00022553"/>
    </source>
</evidence>
<dbReference type="SUPFAM" id="SSF52151">
    <property type="entry name" value="FabD/lysophospholipase-like"/>
    <property type="match status" value="1"/>
</dbReference>
<feature type="region of interest" description="N-terminal hotdog fold" evidence="5">
    <location>
        <begin position="237"/>
        <end position="359"/>
    </location>
</feature>
<dbReference type="SMART" id="SM00822">
    <property type="entry name" value="PKS_KR"/>
    <property type="match status" value="1"/>
</dbReference>
<dbReference type="GO" id="GO:0031177">
    <property type="term" value="F:phosphopantetheine binding"/>
    <property type="evidence" value="ECO:0007669"/>
    <property type="project" value="InterPro"/>
</dbReference>
<reference evidence="8 9" key="1">
    <citation type="submission" date="2019-10" db="EMBL/GenBank/DDBJ databases">
        <authorList>
            <person name="Palmer J.M."/>
        </authorList>
    </citation>
    <scope>NUCLEOTIDE SEQUENCE [LARGE SCALE GENOMIC DNA]</scope>
    <source>
        <strain evidence="8 9">TWF696</strain>
    </source>
</reference>
<dbReference type="EMBL" id="JAVHNQ010000002">
    <property type="protein sequence ID" value="KAK6355279.1"/>
    <property type="molecule type" value="Genomic_DNA"/>
</dbReference>
<keyword evidence="4" id="KW-0511">Multifunctional enzyme</keyword>
<organism evidence="8 9">
    <name type="scientific">Orbilia brochopaga</name>
    <dbReference type="NCBI Taxonomy" id="3140254"/>
    <lineage>
        <taxon>Eukaryota</taxon>
        <taxon>Fungi</taxon>
        <taxon>Dikarya</taxon>
        <taxon>Ascomycota</taxon>
        <taxon>Pezizomycotina</taxon>
        <taxon>Orbiliomycetes</taxon>
        <taxon>Orbiliales</taxon>
        <taxon>Orbiliaceae</taxon>
        <taxon>Orbilia</taxon>
    </lineage>
</organism>
<dbReference type="Pfam" id="PF00550">
    <property type="entry name" value="PP-binding"/>
    <property type="match status" value="1"/>
</dbReference>
<dbReference type="PROSITE" id="PS50075">
    <property type="entry name" value="CARRIER"/>
    <property type="match status" value="1"/>
</dbReference>
<dbReference type="InterPro" id="IPR020806">
    <property type="entry name" value="PKS_PP-bd"/>
</dbReference>
<dbReference type="SUPFAM" id="SSF55048">
    <property type="entry name" value="Probable ACP-binding domain of malonyl-CoA ACP transacylase"/>
    <property type="match status" value="1"/>
</dbReference>